<dbReference type="KEGG" id="gma:AciX8_1655"/>
<dbReference type="InterPro" id="IPR023214">
    <property type="entry name" value="HAD_sf"/>
</dbReference>
<sequence length="250" mass="27623">MESRLNTLSSSPIPVATAAALTTEQFFSRVHALSPRIAVFDCDGTLWSGDAGSSFMRWTMDTGLLSREATEWLNSRYVEYKRGTVSEIAICGEMVQIYHGLRETELRSAAAEFFRNHVERNIFPEMAELVAALQDNGVEIWAVSSTCDWVIEEGVRRFNIPANRVLSARVAIENGRATERLLDVPTDEGKVASLRRAGITAPDVVFGNSVHDAAMLAIARGAFPVNPSEELVQRSIAESWPVYYPASVVR</sequence>
<dbReference type="Gene3D" id="1.20.1440.100">
    <property type="entry name" value="SG protein - dephosphorylation function"/>
    <property type="match status" value="1"/>
</dbReference>
<dbReference type="STRING" id="682795.AciX8_1655"/>
<evidence type="ECO:0000256" key="3">
    <source>
        <dbReference type="ARBA" id="ARBA00022842"/>
    </source>
</evidence>
<keyword evidence="5" id="KW-1185">Reference proteome</keyword>
<keyword evidence="2 4" id="KW-0378">Hydrolase</keyword>
<dbReference type="EMBL" id="CP003130">
    <property type="protein sequence ID" value="AEU35994.1"/>
    <property type="molecule type" value="Genomic_DNA"/>
</dbReference>
<dbReference type="eggNOG" id="COG0560">
    <property type="taxonomic scope" value="Bacteria"/>
</dbReference>
<accession>G8NPI2</accession>
<evidence type="ECO:0000313" key="4">
    <source>
        <dbReference type="EMBL" id="AEU35994.1"/>
    </source>
</evidence>
<dbReference type="Proteomes" id="UP000007113">
    <property type="component" value="Chromosome"/>
</dbReference>
<dbReference type="HOGENOM" id="CLU_1080587_0_0_0"/>
<proteinExistence type="predicted"/>
<evidence type="ECO:0000256" key="2">
    <source>
        <dbReference type="ARBA" id="ARBA00022801"/>
    </source>
</evidence>
<dbReference type="SUPFAM" id="SSF56784">
    <property type="entry name" value="HAD-like"/>
    <property type="match status" value="1"/>
</dbReference>
<evidence type="ECO:0000256" key="1">
    <source>
        <dbReference type="ARBA" id="ARBA00022723"/>
    </source>
</evidence>
<reference evidence="4 5" key="1">
    <citation type="submission" date="2011-11" db="EMBL/GenBank/DDBJ databases">
        <title>Complete sequence of Granulicella mallensis MP5ACTX8.</title>
        <authorList>
            <consortium name="US DOE Joint Genome Institute"/>
            <person name="Lucas S."/>
            <person name="Copeland A."/>
            <person name="Lapidus A."/>
            <person name="Cheng J.-F."/>
            <person name="Goodwin L."/>
            <person name="Pitluck S."/>
            <person name="Peters L."/>
            <person name="Lu M."/>
            <person name="Detter J.C."/>
            <person name="Han C."/>
            <person name="Tapia R."/>
            <person name="Land M."/>
            <person name="Hauser L."/>
            <person name="Kyrpides N."/>
            <person name="Ivanova N."/>
            <person name="Mikhailova N."/>
            <person name="Pagani I."/>
            <person name="Rawat S."/>
            <person name="Mannisto M."/>
            <person name="Haggblom M."/>
            <person name="Woyke T."/>
        </authorList>
    </citation>
    <scope>NUCLEOTIDE SEQUENCE [LARGE SCALE GENOMIC DNA]</scope>
    <source>
        <strain evidence="5">ATCC BAA-1857 / DSM 23137 / MP5ACTX8</strain>
    </source>
</reference>
<keyword evidence="3" id="KW-0460">Magnesium</keyword>
<dbReference type="PANTHER" id="PTHR43344:SF13">
    <property type="entry name" value="PHOSPHATASE RV3661-RELATED"/>
    <property type="match status" value="1"/>
</dbReference>
<dbReference type="Pfam" id="PF12710">
    <property type="entry name" value="HAD"/>
    <property type="match status" value="1"/>
</dbReference>
<dbReference type="GO" id="GO:0046872">
    <property type="term" value="F:metal ion binding"/>
    <property type="evidence" value="ECO:0007669"/>
    <property type="project" value="UniProtKB-KW"/>
</dbReference>
<protein>
    <submittedName>
        <fullName evidence="4">Haloacid dehalogenase domain protein hydrolase</fullName>
    </submittedName>
</protein>
<dbReference type="AlphaFoldDB" id="G8NPI2"/>
<dbReference type="Gene3D" id="3.40.50.1000">
    <property type="entry name" value="HAD superfamily/HAD-like"/>
    <property type="match status" value="1"/>
</dbReference>
<dbReference type="GO" id="GO:0016787">
    <property type="term" value="F:hydrolase activity"/>
    <property type="evidence" value="ECO:0007669"/>
    <property type="project" value="UniProtKB-KW"/>
</dbReference>
<dbReference type="InterPro" id="IPR036412">
    <property type="entry name" value="HAD-like_sf"/>
</dbReference>
<name>G8NPI2_GRAMM</name>
<organism evidence="4 5">
    <name type="scientific">Granulicella mallensis (strain ATCC BAA-1857 / DSM 23137 / MP5ACTX8)</name>
    <dbReference type="NCBI Taxonomy" id="682795"/>
    <lineage>
        <taxon>Bacteria</taxon>
        <taxon>Pseudomonadati</taxon>
        <taxon>Acidobacteriota</taxon>
        <taxon>Terriglobia</taxon>
        <taxon>Terriglobales</taxon>
        <taxon>Acidobacteriaceae</taxon>
        <taxon>Granulicella</taxon>
    </lineage>
</organism>
<dbReference type="InterPro" id="IPR050582">
    <property type="entry name" value="HAD-like_SerB"/>
</dbReference>
<dbReference type="PANTHER" id="PTHR43344">
    <property type="entry name" value="PHOSPHOSERINE PHOSPHATASE"/>
    <property type="match status" value="1"/>
</dbReference>
<evidence type="ECO:0000313" key="5">
    <source>
        <dbReference type="Proteomes" id="UP000007113"/>
    </source>
</evidence>
<gene>
    <name evidence="4" type="ordered locus">AciX8_1655</name>
</gene>
<keyword evidence="1" id="KW-0479">Metal-binding</keyword>